<organism evidence="1 2">
    <name type="scientific">Artomyces pyxidatus</name>
    <dbReference type="NCBI Taxonomy" id="48021"/>
    <lineage>
        <taxon>Eukaryota</taxon>
        <taxon>Fungi</taxon>
        <taxon>Dikarya</taxon>
        <taxon>Basidiomycota</taxon>
        <taxon>Agaricomycotina</taxon>
        <taxon>Agaricomycetes</taxon>
        <taxon>Russulales</taxon>
        <taxon>Auriscalpiaceae</taxon>
        <taxon>Artomyces</taxon>
    </lineage>
</organism>
<dbReference type="Proteomes" id="UP000814140">
    <property type="component" value="Unassembled WGS sequence"/>
</dbReference>
<sequence length="871" mass="97974">MDAEESQGVANRLDDEAPLWRKPVVVPFGGQAGAPIPGQNVASSYAQYDSAVGAAGHDNPYHPFASKIDWELGQWAKTRGPGSNAFTDLLDIDEIPELLGINYKNTKELNAIIDHQLPPRPVFKRHEVEVDGEKFDFYLRDTLECIQSLYGAPDLASVMINAPERHYADADMTLRVYSDMHTSRWWWKVQEQFERGTGRAARPGATIIPVIISSDKTQLTLFRNKAAYPIYLTIGNLPKDIRRKPSRHGQILLGYLPVTRLDHITNDDTRRRALSNLFHACMSKAMDPLKIAGIEGVKMATGDGMVRRCHPILAAFVGDYPEQVLVAGVKTGLCPQGVLEKDLMGENVPCEKRDLDAILDALDKLDEGPLAYVAACEDVGIKPIYRPFWQDLPYVNIFQSITPDILHQLYQGVVKHLVGWIRKAYGDDIIDARFRCLPPNHNLRHFAKGISHLSRVSGAEHQDICRALLGAIIDLPLPDGAGSPIRLVRAVRALLDFVYLAQYPSHTADTLEHLQDALDRFHANKSIFIDLGIRNDFNFPKMHTLTHYVESVALFGTADNFNTSYSERLHIDFTKDAYRASNRKDEYPQMTLWLRRREQIYQHALVVEWRLAGRPAVSIIPPDATPKRHIHIARFPNIKAVSFGNLAERYGATRFESALATFIVQKIHPGFTAHQVAAIAATFHFPFNSVAVYHKMKFWNKDILGPKNAPETLDSVHARASYRNSKGQAVAGRFDTALVNEAGLGEVVGVQAGHRVAQVRVIFSLSQRALDAVFPGDPNPPRRLAYIEWFSRFPRLPDAHHRMYRIKRSRNRDLERVAAVVPVDAIRRSVHLFPKFGPGVPEGWTSSNVLELCETFFVSSFTDRHTYITVI</sequence>
<name>A0ACB8SN96_9AGAM</name>
<keyword evidence="2" id="KW-1185">Reference proteome</keyword>
<accession>A0ACB8SN96</accession>
<evidence type="ECO:0000313" key="1">
    <source>
        <dbReference type="EMBL" id="KAI0057420.1"/>
    </source>
</evidence>
<reference evidence="1" key="2">
    <citation type="journal article" date="2022" name="New Phytol.">
        <title>Evolutionary transition to the ectomycorrhizal habit in the genomes of a hyperdiverse lineage of mushroom-forming fungi.</title>
        <authorList>
            <person name="Looney B."/>
            <person name="Miyauchi S."/>
            <person name="Morin E."/>
            <person name="Drula E."/>
            <person name="Courty P.E."/>
            <person name="Kohler A."/>
            <person name="Kuo A."/>
            <person name="LaButti K."/>
            <person name="Pangilinan J."/>
            <person name="Lipzen A."/>
            <person name="Riley R."/>
            <person name="Andreopoulos W."/>
            <person name="He G."/>
            <person name="Johnson J."/>
            <person name="Nolan M."/>
            <person name="Tritt A."/>
            <person name="Barry K.W."/>
            <person name="Grigoriev I.V."/>
            <person name="Nagy L.G."/>
            <person name="Hibbett D."/>
            <person name="Henrissat B."/>
            <person name="Matheny P.B."/>
            <person name="Labbe J."/>
            <person name="Martin F.M."/>
        </authorList>
    </citation>
    <scope>NUCLEOTIDE SEQUENCE</scope>
    <source>
        <strain evidence="1">HHB10654</strain>
    </source>
</reference>
<dbReference type="EMBL" id="MU277247">
    <property type="protein sequence ID" value="KAI0057420.1"/>
    <property type="molecule type" value="Genomic_DNA"/>
</dbReference>
<reference evidence="1" key="1">
    <citation type="submission" date="2021-03" db="EMBL/GenBank/DDBJ databases">
        <authorList>
            <consortium name="DOE Joint Genome Institute"/>
            <person name="Ahrendt S."/>
            <person name="Looney B.P."/>
            <person name="Miyauchi S."/>
            <person name="Morin E."/>
            <person name="Drula E."/>
            <person name="Courty P.E."/>
            <person name="Chicoki N."/>
            <person name="Fauchery L."/>
            <person name="Kohler A."/>
            <person name="Kuo A."/>
            <person name="Labutti K."/>
            <person name="Pangilinan J."/>
            <person name="Lipzen A."/>
            <person name="Riley R."/>
            <person name="Andreopoulos W."/>
            <person name="He G."/>
            <person name="Johnson J."/>
            <person name="Barry K.W."/>
            <person name="Grigoriev I.V."/>
            <person name="Nagy L."/>
            <person name="Hibbett D."/>
            <person name="Henrissat B."/>
            <person name="Matheny P.B."/>
            <person name="Labbe J."/>
            <person name="Martin F."/>
        </authorList>
    </citation>
    <scope>NUCLEOTIDE SEQUENCE</scope>
    <source>
        <strain evidence="1">HHB10654</strain>
    </source>
</reference>
<protein>
    <submittedName>
        <fullName evidence="1">Uncharacterized protein</fullName>
    </submittedName>
</protein>
<gene>
    <name evidence="1" type="ORF">BV25DRAFT_1812409</name>
</gene>
<proteinExistence type="predicted"/>
<evidence type="ECO:0000313" key="2">
    <source>
        <dbReference type="Proteomes" id="UP000814140"/>
    </source>
</evidence>
<comment type="caution">
    <text evidence="1">The sequence shown here is derived from an EMBL/GenBank/DDBJ whole genome shotgun (WGS) entry which is preliminary data.</text>
</comment>